<protein>
    <submittedName>
        <fullName evidence="2">Uncharacterized protein</fullName>
    </submittedName>
</protein>
<keyword evidence="3" id="KW-1185">Reference proteome</keyword>
<dbReference type="Gene3D" id="1.10.1900.10">
    <property type="entry name" value="c-terminal domain of poly(a) binding protein"/>
    <property type="match status" value="1"/>
</dbReference>
<reference evidence="2" key="1">
    <citation type="submission" date="2020-08" db="EMBL/GenBank/DDBJ databases">
        <authorList>
            <person name="Cejkova D."/>
            <person name="Kubasova T."/>
            <person name="Jahodarova E."/>
            <person name="Rychlik I."/>
        </authorList>
    </citation>
    <scope>NUCLEOTIDE SEQUENCE</scope>
    <source>
        <strain evidence="2">An420c</strain>
    </source>
</reference>
<dbReference type="Proteomes" id="UP000713880">
    <property type="component" value="Unassembled WGS sequence"/>
</dbReference>
<feature type="transmembrane region" description="Helical" evidence="1">
    <location>
        <begin position="155"/>
        <end position="177"/>
    </location>
</feature>
<sequence>MNAQTQIHNTNPNLTPENQAQTCQADYLEASNFQDEQSLTKENRKQLHKMMKYVRTFPLQDLEIETIRRDLLGMALEAQTRGSSLQSSLGKKPRDFCDDIIFSIGGIKSPGGRKLLRIAGCYYQIVGAMGLISSLLVLTLSLIDGAVHLFSTGTAGILTSEFIASIINTFIAVLYLMAGTRAYKYANNVTKSYLAMRWGIGMLVLDILFYIKRLIENLTTASGETFLLHLTLFASGVALLFLIFPVLYIIGAHRNRPHSAEYDM</sequence>
<evidence type="ECO:0000256" key="1">
    <source>
        <dbReference type="SAM" id="Phobius"/>
    </source>
</evidence>
<name>A0A939BBH5_9CLOT</name>
<dbReference type="SUPFAM" id="SSF158560">
    <property type="entry name" value="BH3980-like"/>
    <property type="match status" value="1"/>
</dbReference>
<dbReference type="EMBL" id="JACJLV010000011">
    <property type="protein sequence ID" value="MBM6826479.1"/>
    <property type="molecule type" value="Genomic_DNA"/>
</dbReference>
<evidence type="ECO:0000313" key="3">
    <source>
        <dbReference type="Proteomes" id="UP000713880"/>
    </source>
</evidence>
<dbReference type="RefSeq" id="WP_204908523.1">
    <property type="nucleotide sequence ID" value="NZ_JACJLV010000011.1"/>
</dbReference>
<feature type="transmembrane region" description="Helical" evidence="1">
    <location>
        <begin position="227"/>
        <end position="250"/>
    </location>
</feature>
<reference evidence="2" key="2">
    <citation type="journal article" date="2021" name="Sci. Rep.">
        <title>The distribution of antibiotic resistance genes in chicken gut microbiota commensals.</title>
        <authorList>
            <person name="Juricova H."/>
            <person name="Matiasovicova J."/>
            <person name="Kubasova T."/>
            <person name="Cejkova D."/>
            <person name="Rychlik I."/>
        </authorList>
    </citation>
    <scope>NUCLEOTIDE SEQUENCE</scope>
    <source>
        <strain evidence="2">An420c</strain>
    </source>
</reference>
<keyword evidence="1" id="KW-0812">Transmembrane</keyword>
<comment type="caution">
    <text evidence="2">The sequence shown here is derived from an EMBL/GenBank/DDBJ whole genome shotgun (WGS) entry which is preliminary data.</text>
</comment>
<accession>A0A939BBH5</accession>
<dbReference type="AlphaFoldDB" id="A0A939BBH5"/>
<feature type="transmembrane region" description="Helical" evidence="1">
    <location>
        <begin position="198"/>
        <end position="215"/>
    </location>
</feature>
<proteinExistence type="predicted"/>
<evidence type="ECO:0000313" key="2">
    <source>
        <dbReference type="EMBL" id="MBM6826479.1"/>
    </source>
</evidence>
<keyword evidence="1" id="KW-0472">Membrane</keyword>
<feature type="transmembrane region" description="Helical" evidence="1">
    <location>
        <begin position="121"/>
        <end position="143"/>
    </location>
</feature>
<keyword evidence="1" id="KW-1133">Transmembrane helix</keyword>
<gene>
    <name evidence="2" type="ORF">H6A13_05065</name>
</gene>
<organism evidence="2 3">
    <name type="scientific">Mordavella massiliensis</name>
    <dbReference type="NCBI Taxonomy" id="1871024"/>
    <lineage>
        <taxon>Bacteria</taxon>
        <taxon>Bacillati</taxon>
        <taxon>Bacillota</taxon>
        <taxon>Clostridia</taxon>
        <taxon>Eubacteriales</taxon>
        <taxon>Clostridiaceae</taxon>
        <taxon>Mordavella</taxon>
    </lineage>
</organism>